<dbReference type="PANTHER" id="PTHR28086:SF1">
    <property type="entry name" value="CU(2+) SUPPRESSING AND BLEOMYCIN SENSITIVE PROTEIN 1"/>
    <property type="match status" value="1"/>
</dbReference>
<keyword evidence="3" id="KW-1185">Reference proteome</keyword>
<evidence type="ECO:0000313" key="3">
    <source>
        <dbReference type="Proteomes" id="UP000504638"/>
    </source>
</evidence>
<dbReference type="Proteomes" id="UP000504638">
    <property type="component" value="Unplaced"/>
</dbReference>
<dbReference type="PANTHER" id="PTHR28086">
    <property type="entry name" value="UPF0662 PROTEIN YPL260W"/>
    <property type="match status" value="1"/>
</dbReference>
<reference evidence="4" key="3">
    <citation type="submission" date="2025-04" db="UniProtKB">
        <authorList>
            <consortium name="RefSeq"/>
        </authorList>
    </citation>
    <scope>IDENTIFICATION</scope>
    <source>
        <strain evidence="4">CBS 781.70</strain>
    </source>
</reference>
<sequence>MTDSPVVRAPLDPAEKPILDRLLQVRDGLELLRQDKSTYVKSQDIIGAYEEVIVQVHALDEKRKGKRTDDSRVDTVLDDCFQLISLAFMTIGKNHEAPAVYSAVSNAKRLLDHLKEAAFFYRKDVESISNRIEEFRDIVKRSRQSYDPHLSNLLEARVEACETIVNVLKEWLAPLRENKELCNTYERLVSILRTLSACNTKSKFPAAEVDSIKQELLDIEADLRQKNILKDDRSYAKRFEDHIKVFGTESSLHPSAERLVADLHTRCALWVHLIQEKQGKVEEKFQDVYQKLLGIRNHLDKLTLTQAWSLRETDLFQFQRQLDRIDESRVDGHFLDSEGKPSDLHAQRTLLYLLRKSYALIFQLLISSEAVSEALLPIYNQLNTLKRCLLEVKNAGGCASIRELYPYSLKLNSIDNMRVEGKFMVGNDIPDGQGAVTQLLEECFEIAYDLRNQAEDAETQERGDAGEGEKDDDAQTK</sequence>
<dbReference type="Pfam" id="PF10303">
    <property type="entry name" value="DUF2408"/>
    <property type="match status" value="2"/>
</dbReference>
<dbReference type="GO" id="GO:0005634">
    <property type="term" value="C:nucleus"/>
    <property type="evidence" value="ECO:0007669"/>
    <property type="project" value="TreeGrafter"/>
</dbReference>
<dbReference type="EMBL" id="ML975153">
    <property type="protein sequence ID" value="KAF1814590.1"/>
    <property type="molecule type" value="Genomic_DNA"/>
</dbReference>
<evidence type="ECO:0000313" key="4">
    <source>
        <dbReference type="RefSeq" id="XP_033536221.1"/>
    </source>
</evidence>
<evidence type="ECO:0000313" key="2">
    <source>
        <dbReference type="EMBL" id="KAF1814590.1"/>
    </source>
</evidence>
<proteinExistence type="predicted"/>
<dbReference type="OrthoDB" id="2011986at2759"/>
<feature type="region of interest" description="Disordered" evidence="1">
    <location>
        <begin position="455"/>
        <end position="477"/>
    </location>
</feature>
<accession>A0A6G1G9K8</accession>
<protein>
    <submittedName>
        <fullName evidence="2 4">Uncharacterized protein</fullName>
    </submittedName>
</protein>
<evidence type="ECO:0000256" key="1">
    <source>
        <dbReference type="SAM" id="MobiDB-lite"/>
    </source>
</evidence>
<feature type="compositionally biased region" description="Basic and acidic residues" evidence="1">
    <location>
        <begin position="459"/>
        <end position="477"/>
    </location>
</feature>
<dbReference type="AlphaFoldDB" id="A0A6G1G9K8"/>
<name>A0A6G1G9K8_9PEZI</name>
<dbReference type="RefSeq" id="XP_033536221.1">
    <property type="nucleotide sequence ID" value="XM_033679103.1"/>
</dbReference>
<gene>
    <name evidence="2 4" type="ORF">P152DRAFT_456860</name>
</gene>
<reference evidence="2 4" key="1">
    <citation type="submission" date="2020-01" db="EMBL/GenBank/DDBJ databases">
        <authorList>
            <consortium name="DOE Joint Genome Institute"/>
            <person name="Haridas S."/>
            <person name="Albert R."/>
            <person name="Binder M."/>
            <person name="Bloem J."/>
            <person name="Labutti K."/>
            <person name="Salamov A."/>
            <person name="Andreopoulos B."/>
            <person name="Baker S.E."/>
            <person name="Barry K."/>
            <person name="Bills G."/>
            <person name="Bluhm B.H."/>
            <person name="Cannon C."/>
            <person name="Castanera R."/>
            <person name="Culley D.E."/>
            <person name="Daum C."/>
            <person name="Ezra D."/>
            <person name="Gonzalez J.B."/>
            <person name="Henrissat B."/>
            <person name="Kuo A."/>
            <person name="Liang C."/>
            <person name="Lipzen A."/>
            <person name="Lutzoni F."/>
            <person name="Magnuson J."/>
            <person name="Mondo S."/>
            <person name="Nolan M."/>
            <person name="Ohm R."/>
            <person name="Pangilinan J."/>
            <person name="Park H.-J."/>
            <person name="Ramirez L."/>
            <person name="Alfaro M."/>
            <person name="Sun H."/>
            <person name="Tritt A."/>
            <person name="Yoshinaga Y."/>
            <person name="Zwiers L.-H."/>
            <person name="Turgeon B.G."/>
            <person name="Goodwin S.B."/>
            <person name="Spatafora J.W."/>
            <person name="Crous P.W."/>
            <person name="Grigoriev I.V."/>
        </authorList>
    </citation>
    <scope>NUCLEOTIDE SEQUENCE</scope>
    <source>
        <strain evidence="2 4">CBS 781.70</strain>
    </source>
</reference>
<dbReference type="GeneID" id="54419673"/>
<dbReference type="GO" id="GO:0005737">
    <property type="term" value="C:cytoplasm"/>
    <property type="evidence" value="ECO:0007669"/>
    <property type="project" value="TreeGrafter"/>
</dbReference>
<dbReference type="InterPro" id="IPR018810">
    <property type="entry name" value="UPF0662"/>
</dbReference>
<organism evidence="2">
    <name type="scientific">Eremomyces bilateralis CBS 781.70</name>
    <dbReference type="NCBI Taxonomy" id="1392243"/>
    <lineage>
        <taxon>Eukaryota</taxon>
        <taxon>Fungi</taxon>
        <taxon>Dikarya</taxon>
        <taxon>Ascomycota</taxon>
        <taxon>Pezizomycotina</taxon>
        <taxon>Dothideomycetes</taxon>
        <taxon>Dothideomycetes incertae sedis</taxon>
        <taxon>Eremomycetales</taxon>
        <taxon>Eremomycetaceae</taxon>
        <taxon>Eremomyces</taxon>
    </lineage>
</organism>
<reference evidence="4" key="2">
    <citation type="submission" date="2020-04" db="EMBL/GenBank/DDBJ databases">
        <authorList>
            <consortium name="NCBI Genome Project"/>
        </authorList>
    </citation>
    <scope>NUCLEOTIDE SEQUENCE</scope>
    <source>
        <strain evidence="4">CBS 781.70</strain>
    </source>
</reference>